<evidence type="ECO:0000256" key="8">
    <source>
        <dbReference type="ARBA" id="ARBA00023054"/>
    </source>
</evidence>
<keyword evidence="8 13" id="KW-0175">Coiled coil</keyword>
<keyword evidence="7" id="KW-0243">Dynein</keyword>
<keyword evidence="5" id="KW-0547">Nucleotide-binding</keyword>
<evidence type="ECO:0000256" key="4">
    <source>
        <dbReference type="ARBA" id="ARBA00022737"/>
    </source>
</evidence>
<evidence type="ECO:0000256" key="13">
    <source>
        <dbReference type="SAM" id="Coils"/>
    </source>
</evidence>
<dbReference type="FunFam" id="1.10.287.2620:FF:000002">
    <property type="entry name" value="Dynein heavy chain 2, axonemal"/>
    <property type="match status" value="1"/>
</dbReference>
<keyword evidence="12" id="KW-0966">Cell projection</keyword>
<dbReference type="InterPro" id="IPR013602">
    <property type="entry name" value="Dynein_heavy_linker"/>
</dbReference>
<evidence type="ECO:0000256" key="10">
    <source>
        <dbReference type="ARBA" id="ARBA00023175"/>
    </source>
</evidence>
<sequence length="597" mass="70641">MLEYSKEKFKTSLLEQAEISRKEARELLEDFQEHGPFTSDISAKDALAYLADIRAKLNAMRNKDEELRNDLAIFGLSFGDNIDLSKLDAELTTLEIVWTIVDEWDTAWEKYKSGEFWAIETAEMEETAQNLFRKLTKLSREFKEKGWTIIDDTRARVDAFRRTLPLIGDLKNPAMRTRHWDKVRKAVEVDFDETSKEFNLEAIYAMELHKFAEEINEISNAATMELQIENGIAAISKTWETMKFEMVPYKERHLYRIKSVDECFQVLEENLMQLSIMKSTRFVEPFTKEVDRWERGLSYIMECLEMALQVQREWLYLENIFFGEDIRKQLPKEREDFDHLTETWVDITTRLYFSKSALKATHFRPPPYLLNKLNKMYERLDLLQRALEKYLETKRHIFPRFYFISNDDMLEILGNSRKPELVQQHLKKLFDNIIRIKILRNVGANKQECVGMFSDDGEFIEFSKAFFMEGPSEEWLGRLETAMQVTLKTAFKPIRSDLKKNLNKRDRWLMNNCGQLCNACSLIQWTTDCTRALVHSKILESKKPLKRLRKKQNQVLNKLSELSRKELTKLQRLKTNALITIEIHSRDVIDRLYKASK</sequence>
<dbReference type="GO" id="GO:0007018">
    <property type="term" value="P:microtubule-based movement"/>
    <property type="evidence" value="ECO:0007669"/>
    <property type="project" value="InterPro"/>
</dbReference>
<dbReference type="FunFam" id="1.20.140.100:FF:000006">
    <property type="entry name" value="dynein heavy chain 2, axonemal"/>
    <property type="match status" value="1"/>
</dbReference>
<evidence type="ECO:0000313" key="15">
    <source>
        <dbReference type="EMBL" id="CAG9828907.1"/>
    </source>
</evidence>
<keyword evidence="9" id="KW-0969">Cilium</keyword>
<dbReference type="Proteomes" id="UP001153709">
    <property type="component" value="Chromosome 2"/>
</dbReference>
<dbReference type="GO" id="GO:0005524">
    <property type="term" value="F:ATP binding"/>
    <property type="evidence" value="ECO:0007669"/>
    <property type="project" value="UniProtKB-KW"/>
</dbReference>
<evidence type="ECO:0000256" key="9">
    <source>
        <dbReference type="ARBA" id="ARBA00023069"/>
    </source>
</evidence>
<dbReference type="GO" id="GO:0045505">
    <property type="term" value="F:dynein intermediate chain binding"/>
    <property type="evidence" value="ECO:0007669"/>
    <property type="project" value="InterPro"/>
</dbReference>
<keyword evidence="10" id="KW-0505">Motor protein</keyword>
<dbReference type="Gene3D" id="1.10.287.2620">
    <property type="match status" value="1"/>
</dbReference>
<keyword evidence="6" id="KW-0067">ATP-binding</keyword>
<evidence type="ECO:0000256" key="11">
    <source>
        <dbReference type="ARBA" id="ARBA00023212"/>
    </source>
</evidence>
<dbReference type="GO" id="GO:0030286">
    <property type="term" value="C:dynein complex"/>
    <property type="evidence" value="ECO:0007669"/>
    <property type="project" value="UniProtKB-KW"/>
</dbReference>
<proteinExistence type="predicted"/>
<dbReference type="EMBL" id="OU898277">
    <property type="protein sequence ID" value="CAG9828907.1"/>
    <property type="molecule type" value="Genomic_DNA"/>
</dbReference>
<evidence type="ECO:0000256" key="5">
    <source>
        <dbReference type="ARBA" id="ARBA00022741"/>
    </source>
</evidence>
<evidence type="ECO:0000256" key="1">
    <source>
        <dbReference type="ARBA" id="ARBA00004430"/>
    </source>
</evidence>
<dbReference type="GO" id="GO:0051959">
    <property type="term" value="F:dynein light intermediate chain binding"/>
    <property type="evidence" value="ECO:0007669"/>
    <property type="project" value="InterPro"/>
</dbReference>
<keyword evidence="4" id="KW-0677">Repeat</keyword>
<keyword evidence="11" id="KW-0206">Cytoskeleton</keyword>
<protein>
    <recommendedName>
        <fullName evidence="14">Dynein heavy chain linker domain-containing protein</fullName>
    </recommendedName>
</protein>
<dbReference type="Gene3D" id="1.20.140.100">
    <property type="entry name" value="Dynein heavy chain, N-terminal domain 2"/>
    <property type="match status" value="1"/>
</dbReference>
<dbReference type="GO" id="GO:0005930">
    <property type="term" value="C:axoneme"/>
    <property type="evidence" value="ECO:0007669"/>
    <property type="project" value="UniProtKB-SubCell"/>
</dbReference>
<evidence type="ECO:0000256" key="3">
    <source>
        <dbReference type="ARBA" id="ARBA00022701"/>
    </source>
</evidence>
<dbReference type="FunFam" id="3.20.180.20:FF:000001">
    <property type="entry name" value="Dynein axonemal heavy chain 5"/>
    <property type="match status" value="1"/>
</dbReference>
<dbReference type="PANTHER" id="PTHR45703">
    <property type="entry name" value="DYNEIN HEAVY CHAIN"/>
    <property type="match status" value="1"/>
</dbReference>
<organism evidence="15 16">
    <name type="scientific">Diabrotica balteata</name>
    <name type="common">Banded cucumber beetle</name>
    <dbReference type="NCBI Taxonomy" id="107213"/>
    <lineage>
        <taxon>Eukaryota</taxon>
        <taxon>Metazoa</taxon>
        <taxon>Ecdysozoa</taxon>
        <taxon>Arthropoda</taxon>
        <taxon>Hexapoda</taxon>
        <taxon>Insecta</taxon>
        <taxon>Pterygota</taxon>
        <taxon>Neoptera</taxon>
        <taxon>Endopterygota</taxon>
        <taxon>Coleoptera</taxon>
        <taxon>Polyphaga</taxon>
        <taxon>Cucujiformia</taxon>
        <taxon>Chrysomeloidea</taxon>
        <taxon>Chrysomelidae</taxon>
        <taxon>Galerucinae</taxon>
        <taxon>Diabroticina</taxon>
        <taxon>Diabroticites</taxon>
        <taxon>Diabrotica</taxon>
    </lineage>
</organism>
<comment type="subcellular location">
    <subcellularLocation>
        <location evidence="1">Cytoplasm</location>
        <location evidence="1">Cytoskeleton</location>
        <location evidence="1">Cilium axoneme</location>
    </subcellularLocation>
</comment>
<keyword evidence="3" id="KW-0493">Microtubule</keyword>
<evidence type="ECO:0000256" key="7">
    <source>
        <dbReference type="ARBA" id="ARBA00023017"/>
    </source>
</evidence>
<dbReference type="InterPro" id="IPR042228">
    <property type="entry name" value="Dynein_linker_3"/>
</dbReference>
<keyword evidence="16" id="KW-1185">Reference proteome</keyword>
<dbReference type="PANTHER" id="PTHR45703:SF32">
    <property type="entry name" value="DYNEINS HEAVY CHAIN"/>
    <property type="match status" value="1"/>
</dbReference>
<dbReference type="AlphaFoldDB" id="A0A9N9SQU7"/>
<feature type="domain" description="Dynein heavy chain linker" evidence="14">
    <location>
        <begin position="84"/>
        <end position="491"/>
    </location>
</feature>
<dbReference type="Gene3D" id="1.20.58.1120">
    <property type="match status" value="1"/>
</dbReference>
<dbReference type="Gene3D" id="3.20.180.20">
    <property type="entry name" value="Dynein heavy chain, N-terminal domain 2"/>
    <property type="match status" value="1"/>
</dbReference>
<name>A0A9N9SQU7_DIABA</name>
<feature type="coiled-coil region" evidence="13">
    <location>
        <begin position="14"/>
        <end position="70"/>
    </location>
</feature>
<evidence type="ECO:0000256" key="12">
    <source>
        <dbReference type="ARBA" id="ARBA00023273"/>
    </source>
</evidence>
<accession>A0A9N9SQU7</accession>
<keyword evidence="2" id="KW-0963">Cytoplasm</keyword>
<evidence type="ECO:0000256" key="6">
    <source>
        <dbReference type="ARBA" id="ARBA00022840"/>
    </source>
</evidence>
<dbReference type="OrthoDB" id="6778124at2759"/>
<dbReference type="GO" id="GO:0005874">
    <property type="term" value="C:microtubule"/>
    <property type="evidence" value="ECO:0007669"/>
    <property type="project" value="UniProtKB-KW"/>
</dbReference>
<evidence type="ECO:0000259" key="14">
    <source>
        <dbReference type="Pfam" id="PF08393"/>
    </source>
</evidence>
<gene>
    <name evidence="15" type="ORF">DIABBA_LOCUS2787</name>
</gene>
<evidence type="ECO:0000313" key="16">
    <source>
        <dbReference type="Proteomes" id="UP001153709"/>
    </source>
</evidence>
<dbReference type="InterPro" id="IPR042222">
    <property type="entry name" value="Dynein_2_N"/>
</dbReference>
<evidence type="ECO:0000256" key="2">
    <source>
        <dbReference type="ARBA" id="ARBA00022490"/>
    </source>
</evidence>
<dbReference type="Pfam" id="PF08393">
    <property type="entry name" value="DHC_N2"/>
    <property type="match status" value="1"/>
</dbReference>
<dbReference type="InterPro" id="IPR026983">
    <property type="entry name" value="DHC"/>
</dbReference>
<reference evidence="15" key="1">
    <citation type="submission" date="2022-01" db="EMBL/GenBank/DDBJ databases">
        <authorList>
            <person name="King R."/>
        </authorList>
    </citation>
    <scope>NUCLEOTIDE SEQUENCE</scope>
</reference>